<dbReference type="InterPro" id="IPR023468">
    <property type="entry name" value="Riboflavin_kinase"/>
</dbReference>
<keyword evidence="8" id="KW-0732">Signal</keyword>
<reference evidence="10" key="1">
    <citation type="submission" date="2021-05" db="EMBL/GenBank/DDBJ databases">
        <title>The genome of the haptophyte Pavlova lutheri (Diacronema luteri, Pavlovales) - a model for lipid biosynthesis in eukaryotic algae.</title>
        <authorList>
            <person name="Hulatt C.J."/>
            <person name="Posewitz M.C."/>
        </authorList>
    </citation>
    <scope>NUCLEOTIDE SEQUENCE</scope>
    <source>
        <strain evidence="10">NIVA-4/92</strain>
    </source>
</reference>
<sequence length="521" mass="53349">MLRLLPRGVLCLAALGCTGARGARLARVRPPRAPCRASAAASAGGAPPPPDETAAAHADRVVRLHRDLAAAAVGGEGGAGVARAAHNARQAAVFDAAVDWFASAAATPPDVEPRLRRIAAAALPADGARAAPPPRVLDVGCGAGALVPFLRERAPALDLLGLDLSAKMAAACAARHGARVLCADVVDWADAEAAAGRGGAFDAVVFNACFGNMHSPRLALRAACTAARPSGGRVVIAHPLGRAFVSRLRAEDAAVVPHELPADARALAELAEGLPLRLVALDDEAPADGAGGGGDGFYCALLERWLPRPLPRVMLLRGEVSRGYGRGSAQLGVPTANLREQDFAGELAHVPTGVYAGWAVIEGAAGRAGEVVHRAVVNVGYSPTFAGAENAQKIVEAHLLPGGPSGRENGGGALFAPASFYGAQMRLLLCAFVRPEHKFESFPLLLAAIHKDVDEAARVLSEDELAPFARDPFLLMGLAPDGTVGLRAGRGSGASGPVRALFKTVDFALARSAAAMQKSTP</sequence>
<feature type="chain" id="PRO_5035235333" description="riboflavin kinase" evidence="8">
    <location>
        <begin position="23"/>
        <end position="521"/>
    </location>
</feature>
<organism evidence="10 11">
    <name type="scientific">Diacronema lutheri</name>
    <name type="common">Unicellular marine alga</name>
    <name type="synonym">Monochrysis lutheri</name>
    <dbReference type="NCBI Taxonomy" id="2081491"/>
    <lineage>
        <taxon>Eukaryota</taxon>
        <taxon>Haptista</taxon>
        <taxon>Haptophyta</taxon>
        <taxon>Pavlovophyceae</taxon>
        <taxon>Pavlovales</taxon>
        <taxon>Pavlovaceae</taxon>
        <taxon>Diacronema</taxon>
    </lineage>
</organism>
<dbReference type="AlphaFoldDB" id="A0A8J6C5Q3"/>
<keyword evidence="7" id="KW-0067">ATP-binding</keyword>
<evidence type="ECO:0000313" key="10">
    <source>
        <dbReference type="EMBL" id="KAG8459426.1"/>
    </source>
</evidence>
<evidence type="ECO:0000313" key="11">
    <source>
        <dbReference type="Proteomes" id="UP000751190"/>
    </source>
</evidence>
<evidence type="ECO:0000256" key="6">
    <source>
        <dbReference type="ARBA" id="ARBA00022741"/>
    </source>
</evidence>
<name>A0A8J6C5Q3_DIALT</name>
<dbReference type="PANTHER" id="PTHR22749">
    <property type="entry name" value="RIBOFLAVIN KINASE/FMN ADENYLYLTRANSFERASE"/>
    <property type="match status" value="1"/>
</dbReference>
<dbReference type="Proteomes" id="UP000751190">
    <property type="component" value="Unassembled WGS sequence"/>
</dbReference>
<dbReference type="SUPFAM" id="SSF53335">
    <property type="entry name" value="S-adenosyl-L-methionine-dependent methyltransferases"/>
    <property type="match status" value="1"/>
</dbReference>
<protein>
    <recommendedName>
        <fullName evidence="2">riboflavin kinase</fullName>
        <ecNumber evidence="2">2.7.1.26</ecNumber>
    </recommendedName>
</protein>
<comment type="caution">
    <text evidence="10">The sequence shown here is derived from an EMBL/GenBank/DDBJ whole genome shotgun (WGS) entry which is preliminary data.</text>
</comment>
<evidence type="ECO:0000256" key="2">
    <source>
        <dbReference type="ARBA" id="ARBA00012105"/>
    </source>
</evidence>
<accession>A0A8J6C5Q3</accession>
<feature type="signal peptide" evidence="8">
    <location>
        <begin position="1"/>
        <end position="22"/>
    </location>
</feature>
<keyword evidence="4" id="KW-0288">FMN</keyword>
<dbReference type="SMART" id="SM00904">
    <property type="entry name" value="Flavokinase"/>
    <property type="match status" value="1"/>
</dbReference>
<dbReference type="PANTHER" id="PTHR22749:SF6">
    <property type="entry name" value="RIBOFLAVIN KINASE"/>
    <property type="match status" value="1"/>
</dbReference>
<keyword evidence="11" id="KW-1185">Reference proteome</keyword>
<dbReference type="GO" id="GO:0009231">
    <property type="term" value="P:riboflavin biosynthetic process"/>
    <property type="evidence" value="ECO:0007669"/>
    <property type="project" value="InterPro"/>
</dbReference>
<evidence type="ECO:0000256" key="7">
    <source>
        <dbReference type="ARBA" id="ARBA00022840"/>
    </source>
</evidence>
<dbReference type="GO" id="GO:0008531">
    <property type="term" value="F:riboflavin kinase activity"/>
    <property type="evidence" value="ECO:0007669"/>
    <property type="project" value="UniProtKB-EC"/>
</dbReference>
<dbReference type="EC" id="2.7.1.26" evidence="2"/>
<evidence type="ECO:0000259" key="9">
    <source>
        <dbReference type="SMART" id="SM00904"/>
    </source>
</evidence>
<dbReference type="OrthoDB" id="276388at2759"/>
<feature type="domain" description="Riboflavin kinase" evidence="9">
    <location>
        <begin position="314"/>
        <end position="461"/>
    </location>
</feature>
<dbReference type="SUPFAM" id="SSF82114">
    <property type="entry name" value="Riboflavin kinase-like"/>
    <property type="match status" value="1"/>
</dbReference>
<evidence type="ECO:0000256" key="8">
    <source>
        <dbReference type="SAM" id="SignalP"/>
    </source>
</evidence>
<dbReference type="EMBL" id="JAGTXO010000041">
    <property type="protein sequence ID" value="KAG8459426.1"/>
    <property type="molecule type" value="Genomic_DNA"/>
</dbReference>
<gene>
    <name evidence="10" type="ORF">KFE25_013062</name>
</gene>
<evidence type="ECO:0000256" key="1">
    <source>
        <dbReference type="ARBA" id="ARBA00005201"/>
    </source>
</evidence>
<dbReference type="GO" id="GO:0009398">
    <property type="term" value="P:FMN biosynthetic process"/>
    <property type="evidence" value="ECO:0007669"/>
    <property type="project" value="UniProtKB-UniPathway"/>
</dbReference>
<keyword evidence="6" id="KW-0547">Nucleotide-binding</keyword>
<proteinExistence type="predicted"/>
<dbReference type="OMA" id="LECHILH"/>
<evidence type="ECO:0000256" key="3">
    <source>
        <dbReference type="ARBA" id="ARBA00022630"/>
    </source>
</evidence>
<dbReference type="Pfam" id="PF13489">
    <property type="entry name" value="Methyltransf_23"/>
    <property type="match status" value="1"/>
</dbReference>
<dbReference type="InterPro" id="IPR029063">
    <property type="entry name" value="SAM-dependent_MTases_sf"/>
</dbReference>
<dbReference type="GO" id="GO:0005524">
    <property type="term" value="F:ATP binding"/>
    <property type="evidence" value="ECO:0007669"/>
    <property type="project" value="UniProtKB-KW"/>
</dbReference>
<dbReference type="Gene3D" id="2.40.30.30">
    <property type="entry name" value="Riboflavin kinase-like"/>
    <property type="match status" value="1"/>
</dbReference>
<evidence type="ECO:0000256" key="5">
    <source>
        <dbReference type="ARBA" id="ARBA00022679"/>
    </source>
</evidence>
<dbReference type="InterPro" id="IPR023465">
    <property type="entry name" value="Riboflavin_kinase_dom_sf"/>
</dbReference>
<comment type="pathway">
    <text evidence="1">Cofactor biosynthesis; FMN biosynthesis; FMN from riboflavin (ATP route): step 1/1.</text>
</comment>
<dbReference type="Gene3D" id="3.40.50.150">
    <property type="entry name" value="Vaccinia Virus protein VP39"/>
    <property type="match status" value="1"/>
</dbReference>
<dbReference type="Pfam" id="PF01687">
    <property type="entry name" value="Flavokinase"/>
    <property type="match status" value="1"/>
</dbReference>
<evidence type="ECO:0000256" key="4">
    <source>
        <dbReference type="ARBA" id="ARBA00022643"/>
    </source>
</evidence>
<keyword evidence="3" id="KW-0285">Flavoprotein</keyword>
<keyword evidence="5" id="KW-0808">Transferase</keyword>
<dbReference type="InterPro" id="IPR015865">
    <property type="entry name" value="Riboflavin_kinase_bac/euk"/>
</dbReference>
<dbReference type="UniPathway" id="UPA00276">
    <property type="reaction ID" value="UER00406"/>
</dbReference>